<keyword evidence="4 5" id="KW-0949">S-adenosyl-L-methionine</keyword>
<feature type="binding site" evidence="5">
    <location>
        <position position="116"/>
    </location>
    <ligand>
        <name>S-adenosyl-L-methionine</name>
        <dbReference type="ChEBI" id="CHEBI:59789"/>
    </ligand>
</feature>
<evidence type="ECO:0000259" key="7">
    <source>
        <dbReference type="Pfam" id="PF08241"/>
    </source>
</evidence>
<evidence type="ECO:0000256" key="6">
    <source>
        <dbReference type="SAM" id="MobiDB-lite"/>
    </source>
</evidence>
<evidence type="ECO:0000256" key="3">
    <source>
        <dbReference type="ARBA" id="ARBA00022688"/>
    </source>
</evidence>
<keyword evidence="8" id="KW-0830">Ubiquinone</keyword>
<dbReference type="Pfam" id="PF08241">
    <property type="entry name" value="Methyltransf_11"/>
    <property type="match status" value="1"/>
</dbReference>
<keyword evidence="2 5" id="KW-0808">Transferase</keyword>
<dbReference type="GO" id="GO:0032259">
    <property type="term" value="P:methylation"/>
    <property type="evidence" value="ECO:0007669"/>
    <property type="project" value="UniProtKB-KW"/>
</dbReference>
<dbReference type="InterPro" id="IPR029063">
    <property type="entry name" value="SAM-dependent_MTases_sf"/>
</dbReference>
<comment type="similarity">
    <text evidence="5">Belongs to the methyltransferase superfamily. UbiG/COQ3 family.</text>
</comment>
<organism evidence="8 9">
    <name type="scientific">Dongia mobilis</name>
    <dbReference type="NCBI Taxonomy" id="578943"/>
    <lineage>
        <taxon>Bacteria</taxon>
        <taxon>Pseudomonadati</taxon>
        <taxon>Pseudomonadota</taxon>
        <taxon>Alphaproteobacteria</taxon>
        <taxon>Rhodospirillales</taxon>
        <taxon>Dongiaceae</taxon>
        <taxon>Dongia</taxon>
    </lineage>
</organism>
<dbReference type="RefSeq" id="WP_133614687.1">
    <property type="nucleotide sequence ID" value="NZ_SNYW01000012.1"/>
</dbReference>
<dbReference type="EC" id="2.1.1.222" evidence="5"/>
<dbReference type="Proteomes" id="UP000295783">
    <property type="component" value="Unassembled WGS sequence"/>
</dbReference>
<comment type="catalytic activity">
    <reaction evidence="5">
        <text>a 3-(all-trans-polyprenyl)benzene-1,2-diol + S-adenosyl-L-methionine = a 2-methoxy-6-(all-trans-polyprenyl)phenol + S-adenosyl-L-homocysteine + H(+)</text>
        <dbReference type="Rhea" id="RHEA:31411"/>
        <dbReference type="Rhea" id="RHEA-COMP:9550"/>
        <dbReference type="Rhea" id="RHEA-COMP:9551"/>
        <dbReference type="ChEBI" id="CHEBI:15378"/>
        <dbReference type="ChEBI" id="CHEBI:57856"/>
        <dbReference type="ChEBI" id="CHEBI:59789"/>
        <dbReference type="ChEBI" id="CHEBI:62729"/>
        <dbReference type="ChEBI" id="CHEBI:62731"/>
        <dbReference type="EC" id="2.1.1.222"/>
    </reaction>
</comment>
<keyword evidence="3 5" id="KW-0831">Ubiquinone biosynthesis</keyword>
<dbReference type="PANTHER" id="PTHR43464:SF19">
    <property type="entry name" value="UBIQUINONE BIOSYNTHESIS O-METHYLTRANSFERASE, MITOCHONDRIAL"/>
    <property type="match status" value="1"/>
</dbReference>
<dbReference type="PANTHER" id="PTHR43464">
    <property type="entry name" value="METHYLTRANSFERASE"/>
    <property type="match status" value="1"/>
</dbReference>
<proteinExistence type="inferred from homology"/>
<comment type="caution">
    <text evidence="8">The sequence shown here is derived from an EMBL/GenBank/DDBJ whole genome shotgun (WGS) entry which is preliminary data.</text>
</comment>
<dbReference type="SUPFAM" id="SSF53335">
    <property type="entry name" value="S-adenosyl-L-methionine-dependent methyltransferases"/>
    <property type="match status" value="1"/>
</dbReference>
<evidence type="ECO:0000313" key="9">
    <source>
        <dbReference type="Proteomes" id="UP000295783"/>
    </source>
</evidence>
<evidence type="ECO:0000313" key="8">
    <source>
        <dbReference type="EMBL" id="TDQ78770.1"/>
    </source>
</evidence>
<dbReference type="NCBIfam" id="TIGR01983">
    <property type="entry name" value="UbiG"/>
    <property type="match status" value="1"/>
</dbReference>
<dbReference type="OrthoDB" id="9801538at2"/>
<keyword evidence="1 5" id="KW-0489">Methyltransferase</keyword>
<name>A0A4R6WFJ9_9PROT</name>
<dbReference type="GO" id="GO:0010420">
    <property type="term" value="F:polyprenyldihydroxybenzoate methyltransferase activity"/>
    <property type="evidence" value="ECO:0007669"/>
    <property type="project" value="InterPro"/>
</dbReference>
<feature type="compositionally biased region" description="Polar residues" evidence="6">
    <location>
        <begin position="12"/>
        <end position="22"/>
    </location>
</feature>
<dbReference type="AlphaFoldDB" id="A0A4R6WFJ9"/>
<keyword evidence="9" id="KW-1185">Reference proteome</keyword>
<dbReference type="GO" id="GO:0102208">
    <property type="term" value="F:2-polyprenyl-6-hydroxyphenol methylase activity"/>
    <property type="evidence" value="ECO:0007669"/>
    <property type="project" value="UniProtKB-EC"/>
</dbReference>
<dbReference type="CDD" id="cd02440">
    <property type="entry name" value="AdoMet_MTases"/>
    <property type="match status" value="1"/>
</dbReference>
<dbReference type="EC" id="2.1.1.64" evidence="5"/>
<feature type="binding site" evidence="5">
    <location>
        <position position="95"/>
    </location>
    <ligand>
        <name>S-adenosyl-L-methionine</name>
        <dbReference type="ChEBI" id="CHEBI:59789"/>
    </ligand>
</feature>
<dbReference type="InterPro" id="IPR010233">
    <property type="entry name" value="UbiG_MeTrfase"/>
</dbReference>
<dbReference type="GO" id="GO:0061542">
    <property type="term" value="F:3-demethylubiquinol 3-O-methyltransferase activity"/>
    <property type="evidence" value="ECO:0007669"/>
    <property type="project" value="UniProtKB-UniRule"/>
</dbReference>
<dbReference type="EMBL" id="SNYW01000012">
    <property type="protein sequence ID" value="TDQ78770.1"/>
    <property type="molecule type" value="Genomic_DNA"/>
</dbReference>
<dbReference type="InterPro" id="IPR013216">
    <property type="entry name" value="Methyltransf_11"/>
</dbReference>
<dbReference type="UniPathway" id="UPA00232"/>
<comment type="function">
    <text evidence="5">O-methyltransferase that catalyzes the 2 O-methylation steps in the ubiquinone biosynthetic pathway.</text>
</comment>
<reference evidence="8 9" key="1">
    <citation type="submission" date="2019-03" db="EMBL/GenBank/DDBJ databases">
        <title>Genomic Encyclopedia of Type Strains, Phase III (KMG-III): the genomes of soil and plant-associated and newly described type strains.</title>
        <authorList>
            <person name="Whitman W."/>
        </authorList>
    </citation>
    <scope>NUCLEOTIDE SEQUENCE [LARGE SCALE GENOMIC DNA]</scope>
    <source>
        <strain evidence="8 9">CGMCC 1.7660</strain>
    </source>
</reference>
<feature type="binding site" evidence="5">
    <location>
        <position position="159"/>
    </location>
    <ligand>
        <name>S-adenosyl-L-methionine</name>
        <dbReference type="ChEBI" id="CHEBI:59789"/>
    </ligand>
</feature>
<evidence type="ECO:0000256" key="5">
    <source>
        <dbReference type="HAMAP-Rule" id="MF_00472"/>
    </source>
</evidence>
<evidence type="ECO:0000256" key="1">
    <source>
        <dbReference type="ARBA" id="ARBA00022603"/>
    </source>
</evidence>
<protein>
    <recommendedName>
        <fullName evidence="5">Ubiquinone biosynthesis O-methyltransferase</fullName>
    </recommendedName>
    <alternativeName>
        <fullName evidence="5">2-polyprenyl-6-hydroxyphenol methylase</fullName>
        <ecNumber evidence="5">2.1.1.222</ecNumber>
    </alternativeName>
    <alternativeName>
        <fullName evidence="5">3-demethylubiquinone 3-O-methyltransferase</fullName>
        <ecNumber evidence="5">2.1.1.64</ecNumber>
    </alternativeName>
</protein>
<comment type="pathway">
    <text evidence="5">Cofactor biosynthesis; ubiquinone biosynthesis.</text>
</comment>
<sequence length="276" mass="29932">MSSGQHAADSPKSGQRAAQNSPKGGRGGGSTIDPAEIEKFAAMAEAWWDPVGKFRPLHRLNPVRVQFIRDRTASHFGREAATPEPLTGLTLLDVGCGGGLLTEPMARLGATATGIDATGRNIEIARLHAAQTGTRITYLPCAAEDLVAKGQRFDIVLAMEIVEHVADVDAFLAALSRLVKPGGLLFMATMSRTAKSYLMAIVGAEYVLRWLPRGTHDWNRFIRPSELARGLRRHGLDIAELTGVSYNPLKDNFHLSRDLDVNYMALIKATEPIKPA</sequence>
<dbReference type="Gene3D" id="3.40.50.150">
    <property type="entry name" value="Vaccinia Virus protein VP39"/>
    <property type="match status" value="1"/>
</dbReference>
<evidence type="ECO:0000256" key="4">
    <source>
        <dbReference type="ARBA" id="ARBA00022691"/>
    </source>
</evidence>
<feature type="binding site" evidence="5">
    <location>
        <position position="64"/>
    </location>
    <ligand>
        <name>S-adenosyl-L-methionine</name>
        <dbReference type="ChEBI" id="CHEBI:59789"/>
    </ligand>
</feature>
<dbReference type="HAMAP" id="MF_00472">
    <property type="entry name" value="UbiG"/>
    <property type="match status" value="1"/>
</dbReference>
<gene>
    <name evidence="5" type="primary">ubiG</name>
    <name evidence="8" type="ORF">A8950_3230</name>
</gene>
<feature type="region of interest" description="Disordered" evidence="6">
    <location>
        <begin position="1"/>
        <end position="33"/>
    </location>
</feature>
<accession>A0A4R6WFJ9</accession>
<evidence type="ECO:0000256" key="2">
    <source>
        <dbReference type="ARBA" id="ARBA00022679"/>
    </source>
</evidence>
<comment type="catalytic activity">
    <reaction evidence="5">
        <text>a 3-demethylubiquinol + S-adenosyl-L-methionine = a ubiquinol + S-adenosyl-L-homocysteine + H(+)</text>
        <dbReference type="Rhea" id="RHEA:44380"/>
        <dbReference type="Rhea" id="RHEA-COMP:9566"/>
        <dbReference type="Rhea" id="RHEA-COMP:10914"/>
        <dbReference type="ChEBI" id="CHEBI:15378"/>
        <dbReference type="ChEBI" id="CHEBI:17976"/>
        <dbReference type="ChEBI" id="CHEBI:57856"/>
        <dbReference type="ChEBI" id="CHEBI:59789"/>
        <dbReference type="ChEBI" id="CHEBI:84422"/>
        <dbReference type="EC" id="2.1.1.64"/>
    </reaction>
</comment>
<feature type="domain" description="Methyltransferase type 11" evidence="7">
    <location>
        <begin position="92"/>
        <end position="186"/>
    </location>
</feature>